<feature type="compositionally biased region" description="Basic and acidic residues" evidence="1">
    <location>
        <begin position="66"/>
        <end position="93"/>
    </location>
</feature>
<dbReference type="Gene3D" id="3.10.180.10">
    <property type="entry name" value="2,3-Dihydroxybiphenyl 1,2-Dioxygenase, domain 1"/>
    <property type="match status" value="1"/>
</dbReference>
<evidence type="ECO:0000256" key="1">
    <source>
        <dbReference type="SAM" id="MobiDB-lite"/>
    </source>
</evidence>
<sequence length="140" mass="15248">MAALPEGTPCWADAMCNDVEGAKGFYGDVFGWTFREMPTDHGGHTHQAYADGRAVRAVVPPMPGQEEQRPVRRAVLRDRPRDHPGRGTDDARRALSSVRPELGTADSRQPWAGLPVVPVSGPPARAWHDRCHAGTCCGRL</sequence>
<reference evidence="3" key="1">
    <citation type="journal article" date="2014" name="Int. J. Syst. Evol. Microbiol.">
        <title>Complete genome sequence of Corynebacterium casei LMG S-19264T (=DSM 44701T), isolated from a smear-ripened cheese.</title>
        <authorList>
            <consortium name="US DOE Joint Genome Institute (JGI-PGF)"/>
            <person name="Walter F."/>
            <person name="Albersmeier A."/>
            <person name="Kalinowski J."/>
            <person name="Ruckert C."/>
        </authorList>
    </citation>
    <scope>NUCLEOTIDE SEQUENCE</scope>
    <source>
        <strain evidence="3">JCM 4815</strain>
    </source>
</reference>
<dbReference type="Proteomes" id="UP000622166">
    <property type="component" value="Unassembled WGS sequence"/>
</dbReference>
<comment type="caution">
    <text evidence="3">The sequence shown here is derived from an EMBL/GenBank/DDBJ whole genome shotgun (WGS) entry which is preliminary data.</text>
</comment>
<name>A0A918UFD9_9ACTN</name>
<proteinExistence type="predicted"/>
<evidence type="ECO:0000313" key="3">
    <source>
        <dbReference type="EMBL" id="GGZ00579.1"/>
    </source>
</evidence>
<dbReference type="SUPFAM" id="SSF54593">
    <property type="entry name" value="Glyoxalase/Bleomycin resistance protein/Dihydroxybiphenyl dioxygenase"/>
    <property type="match status" value="1"/>
</dbReference>
<gene>
    <name evidence="3" type="ORF">GCM10010365_19210</name>
</gene>
<feature type="domain" description="Glyoxalase/Bleomycin resistance-like N-terminal" evidence="2">
    <location>
        <begin position="17"/>
        <end position="38"/>
    </location>
</feature>
<evidence type="ECO:0000313" key="4">
    <source>
        <dbReference type="Proteomes" id="UP000622166"/>
    </source>
</evidence>
<organism evidence="3 4">
    <name type="scientific">Streptomyces poonensis</name>
    <dbReference type="NCBI Taxonomy" id="68255"/>
    <lineage>
        <taxon>Bacteria</taxon>
        <taxon>Bacillati</taxon>
        <taxon>Actinomycetota</taxon>
        <taxon>Actinomycetes</taxon>
        <taxon>Kitasatosporales</taxon>
        <taxon>Streptomycetaceae</taxon>
        <taxon>Streptomyces</taxon>
    </lineage>
</organism>
<dbReference type="AlphaFoldDB" id="A0A918UFD9"/>
<feature type="region of interest" description="Disordered" evidence="1">
    <location>
        <begin position="61"/>
        <end position="109"/>
    </location>
</feature>
<dbReference type="Pfam" id="PF22677">
    <property type="entry name" value="Ble-like_N"/>
    <property type="match status" value="1"/>
</dbReference>
<evidence type="ECO:0000259" key="2">
    <source>
        <dbReference type="Pfam" id="PF22677"/>
    </source>
</evidence>
<keyword evidence="4" id="KW-1185">Reference proteome</keyword>
<dbReference type="InterPro" id="IPR053863">
    <property type="entry name" value="Glyoxy/Ble-like_N"/>
</dbReference>
<reference evidence="3" key="2">
    <citation type="submission" date="2020-09" db="EMBL/GenBank/DDBJ databases">
        <authorList>
            <person name="Sun Q."/>
            <person name="Ohkuma M."/>
        </authorList>
    </citation>
    <scope>NUCLEOTIDE SEQUENCE</scope>
    <source>
        <strain evidence="3">JCM 4815</strain>
    </source>
</reference>
<accession>A0A918UFD9</accession>
<protein>
    <recommendedName>
        <fullName evidence="2">Glyoxalase/Bleomycin resistance-like N-terminal domain-containing protein</fullName>
    </recommendedName>
</protein>
<dbReference type="EMBL" id="BMVW01000002">
    <property type="protein sequence ID" value="GGZ00579.1"/>
    <property type="molecule type" value="Genomic_DNA"/>
</dbReference>
<dbReference type="InterPro" id="IPR029068">
    <property type="entry name" value="Glyas_Bleomycin-R_OHBP_Dase"/>
</dbReference>